<feature type="region of interest" description="Disordered" evidence="1">
    <location>
        <begin position="145"/>
        <end position="165"/>
    </location>
</feature>
<evidence type="ECO:0000313" key="3">
    <source>
        <dbReference type="Proteomes" id="UP000660668"/>
    </source>
</evidence>
<dbReference type="InterPro" id="IPR022183">
    <property type="entry name" value="DUF3710"/>
</dbReference>
<protein>
    <submittedName>
        <fullName evidence="2">DUF3710 domain-containing protein</fullName>
    </submittedName>
</protein>
<dbReference type="AlphaFoldDB" id="A0A930VSS6"/>
<dbReference type="Proteomes" id="UP000660668">
    <property type="component" value="Unassembled WGS sequence"/>
</dbReference>
<evidence type="ECO:0000256" key="1">
    <source>
        <dbReference type="SAM" id="MobiDB-lite"/>
    </source>
</evidence>
<accession>A0A930VSS6</accession>
<evidence type="ECO:0000313" key="2">
    <source>
        <dbReference type="EMBL" id="MBF4770333.1"/>
    </source>
</evidence>
<gene>
    <name evidence="2" type="ORF">ISU10_21370</name>
</gene>
<keyword evidence="3" id="KW-1185">Reference proteome</keyword>
<organism evidence="2 3">
    <name type="scientific">Nocardioides agariphilus</name>
    <dbReference type="NCBI Taxonomy" id="433664"/>
    <lineage>
        <taxon>Bacteria</taxon>
        <taxon>Bacillati</taxon>
        <taxon>Actinomycetota</taxon>
        <taxon>Actinomycetes</taxon>
        <taxon>Propionibacteriales</taxon>
        <taxon>Nocardioidaceae</taxon>
        <taxon>Nocardioides</taxon>
    </lineage>
</organism>
<reference evidence="2" key="1">
    <citation type="submission" date="2020-11" db="EMBL/GenBank/DDBJ databases">
        <title>Nocardioides cynanchi sp. nov., isolated from soil of rhizosphere of Cynanchum wilfordii.</title>
        <authorList>
            <person name="Lee J.-S."/>
            <person name="Suh M.K."/>
            <person name="Kim J.-S."/>
        </authorList>
    </citation>
    <scope>NUCLEOTIDE SEQUENCE</scope>
    <source>
        <strain evidence="2">KCTC 19276</strain>
    </source>
</reference>
<name>A0A930VSS6_9ACTN</name>
<comment type="caution">
    <text evidence="2">The sequence shown here is derived from an EMBL/GenBank/DDBJ whole genome shotgun (WGS) entry which is preliminary data.</text>
</comment>
<dbReference type="Pfam" id="PF12502">
    <property type="entry name" value="DUF3710"/>
    <property type="match status" value="1"/>
</dbReference>
<sequence>MDLGALLLLPVEGAELQLQVDEATGNVASVMFAGPDGALEMRVFAAPRNGDLWSEVRPQIAADLARRGGTATEREGRFGTELVCQMPVTLPDGKSGMQPSRVIGINGSRWLLRGTLLGRPAVEPEAGAPFEDALTTVAVRRGAHAMPVGDPLPLSLPPDARRTRG</sequence>
<dbReference type="EMBL" id="JADKPO010000046">
    <property type="protein sequence ID" value="MBF4770333.1"/>
    <property type="molecule type" value="Genomic_DNA"/>
</dbReference>
<proteinExistence type="predicted"/>